<dbReference type="SUPFAM" id="SSF52467">
    <property type="entry name" value="DHS-like NAD/FAD-binding domain"/>
    <property type="match status" value="1"/>
</dbReference>
<proteinExistence type="inferred from homology"/>
<dbReference type="SUPFAM" id="SSF52402">
    <property type="entry name" value="Adenine nucleotide alpha hydrolases-like"/>
    <property type="match status" value="1"/>
</dbReference>
<dbReference type="EMBL" id="CP002160">
    <property type="protein sequence ID" value="ADL52335.1"/>
    <property type="molecule type" value="Genomic_DNA"/>
</dbReference>
<organism evidence="4 5">
    <name type="scientific">Clostridium cellulovorans (strain ATCC 35296 / DSM 3052 / OCM 3 / 743B)</name>
    <dbReference type="NCBI Taxonomy" id="573061"/>
    <lineage>
        <taxon>Bacteria</taxon>
        <taxon>Bacillati</taxon>
        <taxon>Bacillota</taxon>
        <taxon>Clostridia</taxon>
        <taxon>Eubacteriales</taxon>
        <taxon>Clostridiaceae</taxon>
        <taxon>Clostridium</taxon>
    </lineage>
</organism>
<dbReference type="KEGG" id="ccb:Clocel_2631"/>
<dbReference type="InterPro" id="IPR014730">
    <property type="entry name" value="ETF_a/b_N"/>
</dbReference>
<dbReference type="Proteomes" id="UP000002730">
    <property type="component" value="Chromosome"/>
</dbReference>
<dbReference type="RefSeq" id="WP_010075608.1">
    <property type="nucleotide sequence ID" value="NC_014393.1"/>
</dbReference>
<dbReference type="InterPro" id="IPR029035">
    <property type="entry name" value="DHS-like_NAD/FAD-binding_dom"/>
</dbReference>
<evidence type="ECO:0000256" key="1">
    <source>
        <dbReference type="ARBA" id="ARBA00005817"/>
    </source>
</evidence>
<dbReference type="InterPro" id="IPR014729">
    <property type="entry name" value="Rossmann-like_a/b/a_fold"/>
</dbReference>
<dbReference type="HOGENOM" id="CLU_034178_1_1_9"/>
<dbReference type="Pfam" id="PF01012">
    <property type="entry name" value="ETF"/>
    <property type="match status" value="1"/>
</dbReference>
<dbReference type="PANTHER" id="PTHR43153">
    <property type="entry name" value="ELECTRON TRANSFER FLAVOPROTEIN ALPHA"/>
    <property type="match status" value="1"/>
</dbReference>
<dbReference type="GO" id="GO:0050660">
    <property type="term" value="F:flavin adenine dinucleotide binding"/>
    <property type="evidence" value="ECO:0007669"/>
    <property type="project" value="InterPro"/>
</dbReference>
<dbReference type="InterPro" id="IPR014731">
    <property type="entry name" value="ETF_asu_C"/>
</dbReference>
<feature type="domain" description="Electron transfer flavoprotein alpha/beta-subunit N-terminal" evidence="3">
    <location>
        <begin position="57"/>
        <end position="170"/>
    </location>
</feature>
<dbReference type="Pfam" id="PF00766">
    <property type="entry name" value="ETF_alpha"/>
    <property type="match status" value="1"/>
</dbReference>
<dbReference type="GO" id="GO:0009055">
    <property type="term" value="F:electron transfer activity"/>
    <property type="evidence" value="ECO:0007669"/>
    <property type="project" value="InterPro"/>
</dbReference>
<dbReference type="Gene3D" id="3.40.50.1220">
    <property type="entry name" value="TPP-binding domain"/>
    <property type="match status" value="1"/>
</dbReference>
<evidence type="ECO:0000313" key="5">
    <source>
        <dbReference type="Proteomes" id="UP000002730"/>
    </source>
</evidence>
<protein>
    <submittedName>
        <fullName evidence="4">Electron transfer flavoprotein alpha subunit</fullName>
    </submittedName>
</protein>
<evidence type="ECO:0000313" key="4">
    <source>
        <dbReference type="EMBL" id="ADL52335.1"/>
    </source>
</evidence>
<accession>D9SRA6</accession>
<keyword evidence="5" id="KW-1185">Reference proteome</keyword>
<dbReference type="eggNOG" id="COG2025">
    <property type="taxonomic scope" value="Bacteria"/>
</dbReference>
<reference evidence="4 5" key="1">
    <citation type="submission" date="2010-08" db="EMBL/GenBank/DDBJ databases">
        <title>Complete sequence of Clostridium cellulovorans 743B.</title>
        <authorList>
            <consortium name="US DOE Joint Genome Institute"/>
            <person name="Lucas S."/>
            <person name="Copeland A."/>
            <person name="Lapidus A."/>
            <person name="Cheng J.-F."/>
            <person name="Bruce D."/>
            <person name="Goodwin L."/>
            <person name="Pitluck S."/>
            <person name="Chertkov O."/>
            <person name="Detter J.C."/>
            <person name="Han C."/>
            <person name="Tapia R."/>
            <person name="Land M."/>
            <person name="Hauser L."/>
            <person name="Chang Y.-J."/>
            <person name="Jeffries C."/>
            <person name="Kyrpides N."/>
            <person name="Ivanova N."/>
            <person name="Mikhailova N."/>
            <person name="Hemme C.L."/>
            <person name="Woyke T."/>
        </authorList>
    </citation>
    <scope>NUCLEOTIDE SEQUENCE [LARGE SCALE GENOMIC DNA]</scope>
    <source>
        <strain evidence="5">ATCC 35296 / DSM 3052 / OCM 3 / 743B</strain>
    </source>
</reference>
<name>D9SRA6_CLOC7</name>
<dbReference type="GO" id="GO:0033539">
    <property type="term" value="P:fatty acid beta-oxidation using acyl-CoA dehydrogenase"/>
    <property type="evidence" value="ECO:0007669"/>
    <property type="project" value="TreeGrafter"/>
</dbReference>
<dbReference type="STRING" id="573061.Clocel_2631"/>
<feature type="domain" description="Electron transfer flavoprotein alpha subunit C-terminal" evidence="2">
    <location>
        <begin position="213"/>
        <end position="286"/>
    </location>
</feature>
<dbReference type="PANTHER" id="PTHR43153:SF1">
    <property type="entry name" value="ELECTRON TRANSFER FLAVOPROTEIN SUBUNIT ALPHA, MITOCHONDRIAL"/>
    <property type="match status" value="1"/>
</dbReference>
<evidence type="ECO:0000259" key="3">
    <source>
        <dbReference type="Pfam" id="PF01012"/>
    </source>
</evidence>
<dbReference type="AlphaFoldDB" id="D9SRA6"/>
<dbReference type="Gene3D" id="3.40.50.620">
    <property type="entry name" value="HUPs"/>
    <property type="match status" value="1"/>
</dbReference>
<gene>
    <name evidence="4" type="ordered locus">Clocel_2631</name>
</gene>
<evidence type="ECO:0000259" key="2">
    <source>
        <dbReference type="Pfam" id="PF00766"/>
    </source>
</evidence>
<sequence>MDIKEQLGQIVVIGDLHGDIEFDQQVTSIAASIGGHWNKQVLFIQLSDMSDGALGSYFDYGVDKIIKIDHEQLNMRQINDIILEEIKVLSPVLILTGSSKQNCEMATNIATALEIGLVAECIAIKMDQGDRKLRFSRAAISSSVIADIICDGCDIQMSTVKKDCFIAQCMPCDHQEKSIIHKVVKNHNANEVKYKLIDKVSIETVNERSKLDSKVIIGVGRGAIKFMPRIKKLADVLQAEIGVTRPLVDEGLALHSQQIGQSGKSIKPNLYIALGVSGASQHVVGMLNANKVIAVNTDEEAPIKKYCDYFINLNAEEFINNILKECEK</sequence>
<dbReference type="OrthoDB" id="1912581at2"/>
<dbReference type="InterPro" id="IPR001308">
    <property type="entry name" value="ETF_a/FixB"/>
</dbReference>
<comment type="similarity">
    <text evidence="1">Belongs to the ETF alpha-subunit/FixB family.</text>
</comment>